<evidence type="ECO:0000256" key="1">
    <source>
        <dbReference type="SAM" id="MobiDB-lite"/>
    </source>
</evidence>
<keyword evidence="3" id="KW-1185">Reference proteome</keyword>
<organism evidence="2 3">
    <name type="scientific">Echinococcus granulosus</name>
    <name type="common">Hydatid tapeworm</name>
    <dbReference type="NCBI Taxonomy" id="6210"/>
    <lineage>
        <taxon>Eukaryota</taxon>
        <taxon>Metazoa</taxon>
        <taxon>Spiralia</taxon>
        <taxon>Lophotrochozoa</taxon>
        <taxon>Platyhelminthes</taxon>
        <taxon>Cestoda</taxon>
        <taxon>Eucestoda</taxon>
        <taxon>Cyclophyllidea</taxon>
        <taxon>Taeniidae</taxon>
        <taxon>Echinococcus</taxon>
        <taxon>Echinococcus granulosus group</taxon>
    </lineage>
</organism>
<gene>
    <name evidence="2" type="ORF">EGR_10063</name>
</gene>
<dbReference type="CTD" id="36345778"/>
<dbReference type="AlphaFoldDB" id="W6U3D9"/>
<sequence>MNASKPPLPDRKTPIGATKNEQRTICRVHRVCLVEIGGDVGEQRSPNTPLLHTPESPRMYSGGDERIGCAYTDPLQPKLEGMVSSPLNRQAFTTVSSTDYA</sequence>
<feature type="region of interest" description="Disordered" evidence="1">
    <location>
        <begin position="39"/>
        <end position="65"/>
    </location>
</feature>
<evidence type="ECO:0000313" key="3">
    <source>
        <dbReference type="Proteomes" id="UP000019149"/>
    </source>
</evidence>
<proteinExistence type="predicted"/>
<evidence type="ECO:0000313" key="2">
    <source>
        <dbReference type="EMBL" id="EUB55066.1"/>
    </source>
</evidence>
<dbReference type="Proteomes" id="UP000019149">
    <property type="component" value="Unassembled WGS sequence"/>
</dbReference>
<dbReference type="RefSeq" id="XP_024346262.1">
    <property type="nucleotide sequence ID" value="XM_024499312.1"/>
</dbReference>
<dbReference type="EMBL" id="APAU02000187">
    <property type="protein sequence ID" value="EUB55066.1"/>
    <property type="molecule type" value="Genomic_DNA"/>
</dbReference>
<dbReference type="GeneID" id="36345778"/>
<comment type="caution">
    <text evidence="2">The sequence shown here is derived from an EMBL/GenBank/DDBJ whole genome shotgun (WGS) entry which is preliminary data.</text>
</comment>
<dbReference type="KEGG" id="egl:EGR_10063"/>
<feature type="region of interest" description="Disordered" evidence="1">
    <location>
        <begin position="1"/>
        <end position="21"/>
    </location>
</feature>
<accession>W6U3D9</accession>
<name>W6U3D9_ECHGR</name>
<reference evidence="2 3" key="1">
    <citation type="journal article" date="2013" name="Nat. Genet.">
        <title>The genome of the hydatid tapeworm Echinococcus granulosus.</title>
        <authorList>
            <person name="Zheng H."/>
            <person name="Zhang W."/>
            <person name="Zhang L."/>
            <person name="Zhang Z."/>
            <person name="Li J."/>
            <person name="Lu G."/>
            <person name="Zhu Y."/>
            <person name="Wang Y."/>
            <person name="Huang Y."/>
            <person name="Liu J."/>
            <person name="Kang H."/>
            <person name="Chen J."/>
            <person name="Wang L."/>
            <person name="Chen A."/>
            <person name="Yu S."/>
            <person name="Gao Z."/>
            <person name="Jin L."/>
            <person name="Gu W."/>
            <person name="Wang Z."/>
            <person name="Zhao L."/>
            <person name="Shi B."/>
            <person name="Wen H."/>
            <person name="Lin R."/>
            <person name="Jones M.K."/>
            <person name="Brejova B."/>
            <person name="Vinar T."/>
            <person name="Zhao G."/>
            <person name="McManus D.P."/>
            <person name="Chen Z."/>
            <person name="Zhou Y."/>
            <person name="Wang S."/>
        </authorList>
    </citation>
    <scope>NUCLEOTIDE SEQUENCE [LARGE SCALE GENOMIC DNA]</scope>
</reference>
<protein>
    <submittedName>
        <fullName evidence="2">Uncharacterized protein</fullName>
    </submittedName>
</protein>